<dbReference type="Proteomes" id="UP001156102">
    <property type="component" value="Unassembled WGS sequence"/>
</dbReference>
<dbReference type="InterPro" id="IPR007710">
    <property type="entry name" value="Nucleoside_deoxyribTrfase"/>
</dbReference>
<organism evidence="1 2">
    <name type="scientific">Ectobacillus ponti</name>
    <dbReference type="NCBI Taxonomy" id="2961894"/>
    <lineage>
        <taxon>Bacteria</taxon>
        <taxon>Bacillati</taxon>
        <taxon>Bacillota</taxon>
        <taxon>Bacilli</taxon>
        <taxon>Bacillales</taxon>
        <taxon>Bacillaceae</taxon>
        <taxon>Ectobacillus</taxon>
    </lineage>
</organism>
<evidence type="ECO:0000313" key="2">
    <source>
        <dbReference type="Proteomes" id="UP001156102"/>
    </source>
</evidence>
<dbReference type="SUPFAM" id="SSF52309">
    <property type="entry name" value="N-(deoxy)ribosyltransferase-like"/>
    <property type="match status" value="1"/>
</dbReference>
<sequence length="137" mass="14752">MNFYLASGLQNKAAVREAAAAFAAEGFMQTYDWTKNERPIDISELQAIGEAELQAVAAADFVAVLLPGGKGTHAELGMALALGKRVYLYSASPEINDPAQACSFYHIAGVDRYVGEIAAFIEYVLEAERGHARPRQG</sequence>
<dbReference type="AlphaFoldDB" id="A0AA42BRN2"/>
<accession>A0AA42BRN2</accession>
<protein>
    <submittedName>
        <fullName evidence="1">Nucleoside 2-deoxyribosyltransferase</fullName>
    </submittedName>
</protein>
<gene>
    <name evidence="1" type="ORF">NK662_03170</name>
</gene>
<proteinExistence type="predicted"/>
<keyword evidence="2" id="KW-1185">Reference proteome</keyword>
<dbReference type="EMBL" id="JANCLT010000001">
    <property type="protein sequence ID" value="MCP8967543.1"/>
    <property type="molecule type" value="Genomic_DNA"/>
</dbReference>
<comment type="caution">
    <text evidence="1">The sequence shown here is derived from an EMBL/GenBank/DDBJ whole genome shotgun (WGS) entry which is preliminary data.</text>
</comment>
<dbReference type="Pfam" id="PF05014">
    <property type="entry name" value="Nuc_deoxyrib_tr"/>
    <property type="match status" value="1"/>
</dbReference>
<dbReference type="Gene3D" id="3.40.50.450">
    <property type="match status" value="1"/>
</dbReference>
<reference evidence="1" key="1">
    <citation type="submission" date="2022-07" db="EMBL/GenBank/DDBJ databases">
        <authorList>
            <person name="Li W.-J."/>
            <person name="Deng Q.-Q."/>
        </authorList>
    </citation>
    <scope>NUCLEOTIDE SEQUENCE</scope>
    <source>
        <strain evidence="1">SYSU M60031</strain>
    </source>
</reference>
<dbReference type="RefSeq" id="WP_254757264.1">
    <property type="nucleotide sequence ID" value="NZ_JANCLT010000001.1"/>
</dbReference>
<name>A0AA42BRN2_9BACI</name>
<evidence type="ECO:0000313" key="1">
    <source>
        <dbReference type="EMBL" id="MCP8967543.1"/>
    </source>
</evidence>